<keyword evidence="1" id="KW-0862">Zinc</keyword>
<feature type="region of interest" description="Disordered" evidence="2">
    <location>
        <begin position="1"/>
        <end position="89"/>
    </location>
</feature>
<comment type="caution">
    <text evidence="4">The sequence shown here is derived from an EMBL/GenBank/DDBJ whole genome shotgun (WGS) entry which is preliminary data.</text>
</comment>
<dbReference type="Pfam" id="PF00096">
    <property type="entry name" value="zf-C2H2"/>
    <property type="match status" value="1"/>
</dbReference>
<feature type="compositionally biased region" description="Basic and acidic residues" evidence="2">
    <location>
        <begin position="15"/>
        <end position="28"/>
    </location>
</feature>
<dbReference type="Proteomes" id="UP001159363">
    <property type="component" value="Chromosome 1"/>
</dbReference>
<evidence type="ECO:0000259" key="3">
    <source>
        <dbReference type="PROSITE" id="PS50157"/>
    </source>
</evidence>
<accession>A0ABQ9II71</accession>
<evidence type="ECO:0000256" key="2">
    <source>
        <dbReference type="SAM" id="MobiDB-lite"/>
    </source>
</evidence>
<sequence length="228" mass="24789">MSVGNGNTENNPFHLKTENELAPVKHEMSNTSINECGMSLKSPLVESGSSKNDSSRENAESCTSTSVKNEVPIGTVVESDGEGGGDPKLNAVKLEDADVKIPSNILVTKIPGSCSIYTCQICDRCFVSEEAARKHTCNNSMEMWPPSMQMQSGQADAREYTCEHCNKTFTRYVSLLAHQESHLRCFSEEELDEDLGGEAAQPDDASAKKQRKRPLSTSSEEGPVPSNP</sequence>
<keyword evidence="1" id="KW-0479">Metal-binding</keyword>
<dbReference type="PROSITE" id="PS00028">
    <property type="entry name" value="ZINC_FINGER_C2H2_1"/>
    <property type="match status" value="1"/>
</dbReference>
<dbReference type="Gene3D" id="3.30.160.60">
    <property type="entry name" value="Classic Zinc Finger"/>
    <property type="match status" value="1"/>
</dbReference>
<evidence type="ECO:0000313" key="4">
    <source>
        <dbReference type="EMBL" id="KAJ8896419.1"/>
    </source>
</evidence>
<gene>
    <name evidence="4" type="ORF">PR048_001763</name>
</gene>
<dbReference type="SUPFAM" id="SSF57667">
    <property type="entry name" value="beta-beta-alpha zinc fingers"/>
    <property type="match status" value="1"/>
</dbReference>
<reference evidence="4 5" key="1">
    <citation type="submission" date="2023-02" db="EMBL/GenBank/DDBJ databases">
        <title>LHISI_Scaffold_Assembly.</title>
        <authorList>
            <person name="Stuart O.P."/>
            <person name="Cleave R."/>
            <person name="Magrath M.J.L."/>
            <person name="Mikheyev A.S."/>
        </authorList>
    </citation>
    <scope>NUCLEOTIDE SEQUENCE [LARGE SCALE GENOMIC DNA]</scope>
    <source>
        <strain evidence="4">Daus_M_001</strain>
        <tissue evidence="4">Leg muscle</tissue>
    </source>
</reference>
<protein>
    <recommendedName>
        <fullName evidence="3">C2H2-type domain-containing protein</fullName>
    </recommendedName>
</protein>
<evidence type="ECO:0000256" key="1">
    <source>
        <dbReference type="PROSITE-ProRule" id="PRU00042"/>
    </source>
</evidence>
<dbReference type="EMBL" id="JARBHB010000001">
    <property type="protein sequence ID" value="KAJ8896419.1"/>
    <property type="molecule type" value="Genomic_DNA"/>
</dbReference>
<dbReference type="InterPro" id="IPR013087">
    <property type="entry name" value="Znf_C2H2_type"/>
</dbReference>
<feature type="region of interest" description="Disordered" evidence="2">
    <location>
        <begin position="191"/>
        <end position="228"/>
    </location>
</feature>
<feature type="domain" description="C2H2-type" evidence="3">
    <location>
        <begin position="160"/>
        <end position="182"/>
    </location>
</feature>
<dbReference type="SMART" id="SM00355">
    <property type="entry name" value="ZnF_C2H2"/>
    <property type="match status" value="2"/>
</dbReference>
<dbReference type="InterPro" id="IPR036236">
    <property type="entry name" value="Znf_C2H2_sf"/>
</dbReference>
<evidence type="ECO:0000313" key="5">
    <source>
        <dbReference type="Proteomes" id="UP001159363"/>
    </source>
</evidence>
<dbReference type="PROSITE" id="PS50157">
    <property type="entry name" value="ZINC_FINGER_C2H2_2"/>
    <property type="match status" value="1"/>
</dbReference>
<keyword evidence="1" id="KW-0863">Zinc-finger</keyword>
<feature type="compositionally biased region" description="Polar residues" evidence="2">
    <location>
        <begin position="1"/>
        <end position="11"/>
    </location>
</feature>
<organism evidence="4 5">
    <name type="scientific">Dryococelus australis</name>
    <dbReference type="NCBI Taxonomy" id="614101"/>
    <lineage>
        <taxon>Eukaryota</taxon>
        <taxon>Metazoa</taxon>
        <taxon>Ecdysozoa</taxon>
        <taxon>Arthropoda</taxon>
        <taxon>Hexapoda</taxon>
        <taxon>Insecta</taxon>
        <taxon>Pterygota</taxon>
        <taxon>Neoptera</taxon>
        <taxon>Polyneoptera</taxon>
        <taxon>Phasmatodea</taxon>
        <taxon>Verophasmatodea</taxon>
        <taxon>Anareolatae</taxon>
        <taxon>Phasmatidae</taxon>
        <taxon>Eurycanthinae</taxon>
        <taxon>Dryococelus</taxon>
    </lineage>
</organism>
<keyword evidence="5" id="KW-1185">Reference proteome</keyword>
<name>A0ABQ9II71_9NEOP</name>
<proteinExistence type="predicted"/>